<gene>
    <name evidence="1" type="ORF">GO499_19070</name>
</gene>
<name>A0A6P1T2H7_9RHOB</name>
<keyword evidence="2" id="KW-1185">Reference proteome</keyword>
<protein>
    <submittedName>
        <fullName evidence="1">Uncharacterized protein</fullName>
    </submittedName>
</protein>
<dbReference type="RefSeq" id="WP_161863675.1">
    <property type="nucleotide sequence ID" value="NZ_CP046620.1"/>
</dbReference>
<dbReference type="KEGG" id="amaq:GO499_19070"/>
<sequence length="342" mass="39844">MAKVSIEELRVRRTLAKERQAQLEHRAGPSQRVRWDDHWRHVYAQHPYLLGAPDERIDERFCNVFQNVMELGDNGKIQLVSLHANPEFMEAFTHLLEEYAFRTGGRPPPNLIKCAGAPIKKYFENGTPIGVRMFEGYEAPSRPILVKYGKRRYLEPMLQKGELRLANAGLYNDSGFLDAVRDDETRRTFFLPTYHERLEGKTHLEFQGKKQAYDDDDVVLPLVFGDYYLFSLCESIHHRMPTDFDADAAIVIHNPELFKQRLIGTFLAQRPDFVPAAGRVIYYDPYRDYTKFREPMLAKHFGYAYQKEVRVVMRPKRQSFLPLEPIFLNIGSMSDYAEMVAV</sequence>
<dbReference type="EMBL" id="CP046620">
    <property type="protein sequence ID" value="QHQ37134.1"/>
    <property type="molecule type" value="Genomic_DNA"/>
</dbReference>
<dbReference type="AlphaFoldDB" id="A0A6P1T2H7"/>
<reference evidence="1 2" key="1">
    <citation type="submission" date="2019-12" db="EMBL/GenBank/DDBJ databases">
        <title>Complete genome sequence of Algicella marina strain 9Alg 56(T) isolated from the red alga Tichocarpus crinitus.</title>
        <authorList>
            <person name="Kim S.-G."/>
            <person name="Nedashkovskaya O.I."/>
        </authorList>
    </citation>
    <scope>NUCLEOTIDE SEQUENCE [LARGE SCALE GENOMIC DNA]</scope>
    <source>
        <strain evidence="1 2">9Alg 56</strain>
    </source>
</reference>
<evidence type="ECO:0000313" key="2">
    <source>
        <dbReference type="Proteomes" id="UP000464495"/>
    </source>
</evidence>
<organism evidence="1 2">
    <name type="scientific">Algicella marina</name>
    <dbReference type="NCBI Taxonomy" id="2683284"/>
    <lineage>
        <taxon>Bacteria</taxon>
        <taxon>Pseudomonadati</taxon>
        <taxon>Pseudomonadota</taxon>
        <taxon>Alphaproteobacteria</taxon>
        <taxon>Rhodobacterales</taxon>
        <taxon>Paracoccaceae</taxon>
        <taxon>Algicella</taxon>
    </lineage>
</organism>
<evidence type="ECO:0000313" key="1">
    <source>
        <dbReference type="EMBL" id="QHQ37134.1"/>
    </source>
</evidence>
<accession>A0A6P1T2H7</accession>
<dbReference type="Proteomes" id="UP000464495">
    <property type="component" value="Chromosome"/>
</dbReference>
<proteinExistence type="predicted"/>